<dbReference type="Gene3D" id="3.10.20.440">
    <property type="entry name" value="2Fe-2S iron-sulphur cluster binding domain, sarcosine oxidase, alpha subunit, N-terminal domain"/>
    <property type="match status" value="1"/>
</dbReference>
<name>A0A0L7AL11_ECOLX</name>
<evidence type="ECO:0000313" key="2">
    <source>
        <dbReference type="EMBL" id="RRD54669.1"/>
    </source>
</evidence>
<accession>A0A0L7AL11</accession>
<protein>
    <submittedName>
        <fullName evidence="3">(2Fe-2S)-binding protein</fullName>
    </submittedName>
</protein>
<dbReference type="AlphaFoldDB" id="A0A0L7AL11"/>
<dbReference type="GO" id="GO:0051536">
    <property type="term" value="F:iron-sulfur cluster binding"/>
    <property type="evidence" value="ECO:0007669"/>
    <property type="project" value="InterPro"/>
</dbReference>
<dbReference type="InterPro" id="IPR042204">
    <property type="entry name" value="2Fe-2S-bd_N"/>
</dbReference>
<evidence type="ECO:0000313" key="5">
    <source>
        <dbReference type="Proteomes" id="UP000309937"/>
    </source>
</evidence>
<dbReference type="Proteomes" id="UP000271008">
    <property type="component" value="Unassembled WGS sequence"/>
</dbReference>
<comment type="caution">
    <text evidence="3">The sequence shown here is derived from an EMBL/GenBank/DDBJ whole genome shotgun (WGS) entry which is preliminary data.</text>
</comment>
<evidence type="ECO:0000313" key="3">
    <source>
        <dbReference type="EMBL" id="TJQ14118.1"/>
    </source>
</evidence>
<evidence type="ECO:0000313" key="4">
    <source>
        <dbReference type="Proteomes" id="UP000271008"/>
    </source>
</evidence>
<dbReference type="EMBL" id="RRGJ01000017">
    <property type="protein sequence ID" value="TJQ14118.1"/>
    <property type="molecule type" value="Genomic_DNA"/>
</dbReference>
<dbReference type="Pfam" id="PF13510">
    <property type="entry name" value="Fer2_4"/>
    <property type="match status" value="1"/>
</dbReference>
<dbReference type="InterPro" id="IPR036010">
    <property type="entry name" value="2Fe-2S_ferredoxin-like_sf"/>
</dbReference>
<reference evidence="2 4" key="1">
    <citation type="submission" date="2018-11" db="EMBL/GenBank/DDBJ databases">
        <title>Enterobacteriaceae from Patient.</title>
        <authorList>
            <person name="Shen C."/>
            <person name="Yang Y."/>
            <person name="Tian G."/>
        </authorList>
    </citation>
    <scope>NUCLEOTIDE SEQUENCE [LARGE SCALE GENOMIC DNA]</scope>
    <source>
        <strain evidence="2 4">GBGD28</strain>
    </source>
</reference>
<proteinExistence type="predicted"/>
<dbReference type="RefSeq" id="WP_000017085.1">
    <property type="nucleotide sequence ID" value="NZ_AP025220.2"/>
</dbReference>
<dbReference type="GO" id="GO:0016491">
    <property type="term" value="F:oxidoreductase activity"/>
    <property type="evidence" value="ECO:0007669"/>
    <property type="project" value="UniProtKB-KW"/>
</dbReference>
<dbReference type="EMBL" id="RQTU01000831">
    <property type="protein sequence ID" value="RRD54669.1"/>
    <property type="molecule type" value="Genomic_DNA"/>
</dbReference>
<organism evidence="3 5">
    <name type="scientific">Escherichia coli</name>
    <dbReference type="NCBI Taxonomy" id="562"/>
    <lineage>
        <taxon>Bacteria</taxon>
        <taxon>Pseudomonadati</taxon>
        <taxon>Pseudomonadota</taxon>
        <taxon>Gammaproteobacteria</taxon>
        <taxon>Enterobacterales</taxon>
        <taxon>Enterobacteriaceae</taxon>
        <taxon>Escherichia</taxon>
    </lineage>
</organism>
<dbReference type="Proteomes" id="UP000309937">
    <property type="component" value="Unassembled WGS sequence"/>
</dbReference>
<keyword evidence="1" id="KW-0560">Oxidoreductase</keyword>
<sequence length="87" mass="9300">MSGTIRIFIAGQPWFVPTGISVAAALALTDNPITRLSVSGQPRTPFCGMGVCQECRVSVNGRRVPGCQTLCQPDMQIERSGYADLTV</sequence>
<gene>
    <name evidence="3" type="ORF">C9Z68_13590</name>
    <name evidence="2" type="ORF">EIA08_32550</name>
</gene>
<evidence type="ECO:0000256" key="1">
    <source>
        <dbReference type="ARBA" id="ARBA00023002"/>
    </source>
</evidence>
<dbReference type="SUPFAM" id="SSF54292">
    <property type="entry name" value="2Fe-2S ferredoxin-like"/>
    <property type="match status" value="1"/>
</dbReference>
<reference evidence="3 5" key="2">
    <citation type="submission" date="2018-12" db="EMBL/GenBank/DDBJ databases">
        <title>Food and Water Safety Consortium.</title>
        <authorList>
            <person name="Tyson S."/>
            <person name="Peterson C.-L."/>
            <person name="Olson A."/>
            <person name="Tyler S."/>
            <person name="Cabral J."/>
            <person name="Lynch T."/>
            <person name="Knox N."/>
            <person name="Van Domselaar G."/>
            <person name="Graham M."/>
        </authorList>
    </citation>
    <scope>NUCLEOTIDE SEQUENCE [LARGE SCALE GENOMIC DNA]</scope>
    <source>
        <strain evidence="3 5">FWSEC0118</strain>
    </source>
</reference>